<dbReference type="Gene3D" id="3.20.20.80">
    <property type="entry name" value="Glycosidases"/>
    <property type="match status" value="1"/>
</dbReference>
<dbReference type="Proteomes" id="UP000557307">
    <property type="component" value="Unassembled WGS sequence"/>
</dbReference>
<dbReference type="EMBL" id="JACHGF010000002">
    <property type="protein sequence ID" value="MBB5283357.1"/>
    <property type="molecule type" value="Genomic_DNA"/>
</dbReference>
<dbReference type="PANTHER" id="PTHR37836">
    <property type="entry name" value="LMO1036 PROTEIN"/>
    <property type="match status" value="1"/>
</dbReference>
<keyword evidence="1" id="KW-0732">Signal</keyword>
<comment type="caution">
    <text evidence="4">The sequence shown here is derived from an EMBL/GenBank/DDBJ whole genome shotgun (WGS) entry which is preliminary data.</text>
</comment>
<evidence type="ECO:0000256" key="1">
    <source>
        <dbReference type="SAM" id="SignalP"/>
    </source>
</evidence>
<evidence type="ECO:0000259" key="3">
    <source>
        <dbReference type="Pfam" id="PF13204"/>
    </source>
</evidence>
<feature type="chain" id="PRO_5032374381" description="DUF4038 domain-containing protein" evidence="1">
    <location>
        <begin position="21"/>
        <end position="445"/>
    </location>
</feature>
<dbReference type="InterPro" id="IPR025277">
    <property type="entry name" value="Apiosidase-like_cat_dom"/>
</dbReference>
<dbReference type="InterPro" id="IPR024749">
    <property type="entry name" value="Collagen-bd_put"/>
</dbReference>
<accession>A0A840TNM6</accession>
<proteinExistence type="predicted"/>
<name>A0A840TNM6_9BACT</name>
<feature type="domain" description="Apiosidase-like catalytic" evidence="3">
    <location>
        <begin position="40"/>
        <end position="341"/>
    </location>
</feature>
<dbReference type="AlphaFoldDB" id="A0A840TNM6"/>
<dbReference type="Pfam" id="PF13204">
    <property type="entry name" value="Apiosidase"/>
    <property type="match status" value="1"/>
</dbReference>
<evidence type="ECO:0000259" key="2">
    <source>
        <dbReference type="Pfam" id="PF12904"/>
    </source>
</evidence>
<keyword evidence="5" id="KW-1185">Reference proteome</keyword>
<sequence length="445" mass="50293">MASKKWIALGCLLAVSTALAPRQGTPQAFPLYHYPLRVSSDSTYLVDKTKRPFLLLADAGWQLLSKVSFEDALHYLDTRKKQAFNTVFIHLLPPTPSGKNFYGQKPFLKKENFSTPNPAYFDYVERIIKAAQSRNMQVGLAPGWLEKYGQDWLEVQYQNGKTSNRAYGAYLGKRFAKYPNVLWILNEDADEEGAEVPIQAALAESLKQAAPRQLIMSLTTSPVFPESLSTKKWRDFSMYVTYEPDPPAIGPAEVLPLYAQALDEEGHAPPRLWADFGQEDETSATAHRVRRQAYWSVLGGGVGYCYGSQVCRFPPDWKKLMLLEGADDLKHFYATLRGLPWEMMRPDTSCELVQKGQAYWGSEDYILGSFLSNRKMAALYLPSAREIDVHLSELNGNRFNAVWYSPRTGKRWLAGQFPAQPVVSLAPPDLRPDWDWVLIIGTAPH</sequence>
<dbReference type="RefSeq" id="WP_184172679.1">
    <property type="nucleotide sequence ID" value="NZ_JACHGF010000002.1"/>
</dbReference>
<dbReference type="InterPro" id="IPR017853">
    <property type="entry name" value="GH"/>
</dbReference>
<reference evidence="4 5" key="1">
    <citation type="submission" date="2020-08" db="EMBL/GenBank/DDBJ databases">
        <title>Genomic Encyclopedia of Type Strains, Phase IV (KMG-IV): sequencing the most valuable type-strain genomes for metagenomic binning, comparative biology and taxonomic classification.</title>
        <authorList>
            <person name="Goeker M."/>
        </authorList>
    </citation>
    <scope>NUCLEOTIDE SEQUENCE [LARGE SCALE GENOMIC DNA]</scope>
    <source>
        <strain evidence="4 5">DSM 105074</strain>
    </source>
</reference>
<feature type="signal peptide" evidence="1">
    <location>
        <begin position="1"/>
        <end position="20"/>
    </location>
</feature>
<gene>
    <name evidence="4" type="ORF">HNQ92_001483</name>
</gene>
<dbReference type="PANTHER" id="PTHR37836:SF2">
    <property type="entry name" value="DUF4038 DOMAIN-CONTAINING PROTEIN"/>
    <property type="match status" value="1"/>
</dbReference>
<feature type="domain" description="Putative collagen-binding" evidence="2">
    <location>
        <begin position="374"/>
        <end position="440"/>
    </location>
</feature>
<protein>
    <recommendedName>
        <fullName evidence="6">DUF4038 domain-containing protein</fullName>
    </recommendedName>
</protein>
<dbReference type="Pfam" id="PF12904">
    <property type="entry name" value="Collagen_bind_2"/>
    <property type="match status" value="1"/>
</dbReference>
<evidence type="ECO:0000313" key="5">
    <source>
        <dbReference type="Proteomes" id="UP000557307"/>
    </source>
</evidence>
<dbReference type="SUPFAM" id="SSF51445">
    <property type="entry name" value="(Trans)glycosidases"/>
    <property type="match status" value="1"/>
</dbReference>
<evidence type="ECO:0008006" key="6">
    <source>
        <dbReference type="Google" id="ProtNLM"/>
    </source>
</evidence>
<organism evidence="4 5">
    <name type="scientific">Rhabdobacter roseus</name>
    <dbReference type="NCBI Taxonomy" id="1655419"/>
    <lineage>
        <taxon>Bacteria</taxon>
        <taxon>Pseudomonadati</taxon>
        <taxon>Bacteroidota</taxon>
        <taxon>Cytophagia</taxon>
        <taxon>Cytophagales</taxon>
        <taxon>Cytophagaceae</taxon>
        <taxon>Rhabdobacter</taxon>
    </lineage>
</organism>
<evidence type="ECO:0000313" key="4">
    <source>
        <dbReference type="EMBL" id="MBB5283357.1"/>
    </source>
</evidence>